<reference evidence="1 2" key="1">
    <citation type="journal article" date="2023" name="Nucleic Acids Res.">
        <title>The hologenome of Daphnia magna reveals possible DNA methylation and microbiome-mediated evolution of the host genome.</title>
        <authorList>
            <person name="Chaturvedi A."/>
            <person name="Li X."/>
            <person name="Dhandapani V."/>
            <person name="Marshall H."/>
            <person name="Kissane S."/>
            <person name="Cuenca-Cambronero M."/>
            <person name="Asole G."/>
            <person name="Calvet F."/>
            <person name="Ruiz-Romero M."/>
            <person name="Marangio P."/>
            <person name="Guigo R."/>
            <person name="Rago D."/>
            <person name="Mirbahai L."/>
            <person name="Eastwood N."/>
            <person name="Colbourne J.K."/>
            <person name="Zhou J."/>
            <person name="Mallon E."/>
            <person name="Orsini L."/>
        </authorList>
    </citation>
    <scope>NUCLEOTIDE SEQUENCE [LARGE SCALE GENOMIC DNA]</scope>
    <source>
        <strain evidence="1">LRV0_1</strain>
    </source>
</reference>
<evidence type="ECO:0000313" key="2">
    <source>
        <dbReference type="Proteomes" id="UP001234178"/>
    </source>
</evidence>
<comment type="caution">
    <text evidence="1">The sequence shown here is derived from an EMBL/GenBank/DDBJ whole genome shotgun (WGS) entry which is preliminary data.</text>
</comment>
<gene>
    <name evidence="1" type="ORF">OUZ56_005522</name>
</gene>
<proteinExistence type="predicted"/>
<organism evidence="1 2">
    <name type="scientific">Daphnia magna</name>
    <dbReference type="NCBI Taxonomy" id="35525"/>
    <lineage>
        <taxon>Eukaryota</taxon>
        <taxon>Metazoa</taxon>
        <taxon>Ecdysozoa</taxon>
        <taxon>Arthropoda</taxon>
        <taxon>Crustacea</taxon>
        <taxon>Branchiopoda</taxon>
        <taxon>Diplostraca</taxon>
        <taxon>Cladocera</taxon>
        <taxon>Anomopoda</taxon>
        <taxon>Daphniidae</taxon>
        <taxon>Daphnia</taxon>
    </lineage>
</organism>
<accession>A0ABQ9YT05</accession>
<evidence type="ECO:0000313" key="1">
    <source>
        <dbReference type="EMBL" id="KAK4003767.1"/>
    </source>
</evidence>
<name>A0ABQ9YT05_9CRUS</name>
<sequence length="100" mass="11600">MGIISAQCVYKRTIVLKFTKSVCIKAWIQQSPTDSLPDGWCKCVIQVCDALRVGTDVVVDENFEHLDEHRPTEWIAIETWRLHAWWFDDGTTYSRVLISE</sequence>
<keyword evidence="2" id="KW-1185">Reference proteome</keyword>
<dbReference type="EMBL" id="JAOYFB010000001">
    <property type="protein sequence ID" value="KAK4003767.1"/>
    <property type="molecule type" value="Genomic_DNA"/>
</dbReference>
<protein>
    <submittedName>
        <fullName evidence="1">Uncharacterized protein</fullName>
    </submittedName>
</protein>
<dbReference type="Proteomes" id="UP001234178">
    <property type="component" value="Unassembled WGS sequence"/>
</dbReference>